<dbReference type="AlphaFoldDB" id="A0A1W6TTG9"/>
<dbReference type="PANTHER" id="PTHR30386:SF28">
    <property type="entry name" value="EXPORTED PROTEIN"/>
    <property type="match status" value="1"/>
</dbReference>
<dbReference type="PRINTS" id="PR01490">
    <property type="entry name" value="RTXTOXIND"/>
</dbReference>
<dbReference type="Pfam" id="PF25917">
    <property type="entry name" value="BSH_RND"/>
    <property type="match status" value="1"/>
</dbReference>
<dbReference type="SUPFAM" id="SSF51230">
    <property type="entry name" value="Single hybrid motif"/>
    <property type="match status" value="1"/>
</dbReference>
<keyword evidence="3" id="KW-0812">Transmembrane</keyword>
<comment type="similarity">
    <text evidence="1">Belongs to the membrane fusion protein (MFP) (TC 8.A.1) family.</text>
</comment>
<dbReference type="InterPro" id="IPR058982">
    <property type="entry name" value="Beta-barrel_AprE"/>
</dbReference>
<name>A0A1W6TTG9_VIBAL</name>
<accession>A0A1W6TTG9</accession>
<keyword evidence="2" id="KW-0175">Coiled coil</keyword>
<dbReference type="RefSeq" id="WP_069546416.1">
    <property type="nucleotide sequence ID" value="NZ_CP017889.1"/>
</dbReference>
<organism evidence="6">
    <name type="scientific">Vibrio alginolyticus</name>
    <dbReference type="NCBI Taxonomy" id="663"/>
    <lineage>
        <taxon>Bacteria</taxon>
        <taxon>Pseudomonadati</taxon>
        <taxon>Pseudomonadota</taxon>
        <taxon>Gammaproteobacteria</taxon>
        <taxon>Vibrionales</taxon>
        <taxon>Vibrionaceae</taxon>
        <taxon>Vibrio</taxon>
    </lineage>
</organism>
<dbReference type="InterPro" id="IPR058625">
    <property type="entry name" value="MdtA-like_BSH"/>
</dbReference>
<dbReference type="InterPro" id="IPR050739">
    <property type="entry name" value="MFP"/>
</dbReference>
<dbReference type="InterPro" id="IPR011053">
    <property type="entry name" value="Single_hybrid_motif"/>
</dbReference>
<dbReference type="Gene3D" id="2.40.30.170">
    <property type="match status" value="1"/>
</dbReference>
<reference evidence="6" key="1">
    <citation type="submission" date="2016-10" db="EMBL/GenBank/DDBJ databases">
        <title>The High Quality Genome of Vibrio alginolyticus K01M1.</title>
        <authorList>
            <person name="Wendling C."/>
            <person name="Chibani C.M."/>
            <person name="Hertel R."/>
            <person name="Sproer C."/>
            <person name="Bunk B."/>
            <person name="Overmann J."/>
            <person name="Roth O."/>
            <person name="Liesegang H."/>
        </authorList>
    </citation>
    <scope>NUCLEOTIDE SEQUENCE</scope>
    <source>
        <strain evidence="6">K05K4</strain>
    </source>
</reference>
<gene>
    <name evidence="6" type="primary">cvaA</name>
    <name evidence="6" type="ORF">K05K4_23240</name>
</gene>
<evidence type="ECO:0000259" key="4">
    <source>
        <dbReference type="Pfam" id="PF25917"/>
    </source>
</evidence>
<dbReference type="EMBL" id="CP017902">
    <property type="protein sequence ID" value="ARP19150.1"/>
    <property type="molecule type" value="Genomic_DNA"/>
</dbReference>
<feature type="coiled-coil region" evidence="2">
    <location>
        <begin position="214"/>
        <end position="259"/>
    </location>
</feature>
<evidence type="ECO:0000256" key="1">
    <source>
        <dbReference type="ARBA" id="ARBA00009477"/>
    </source>
</evidence>
<keyword evidence="3" id="KW-1133">Transmembrane helix</keyword>
<evidence type="ECO:0000313" key="6">
    <source>
        <dbReference type="EMBL" id="ARP19150.1"/>
    </source>
</evidence>
<feature type="transmembrane region" description="Helical" evidence="3">
    <location>
        <begin position="30"/>
        <end position="49"/>
    </location>
</feature>
<keyword evidence="3" id="KW-0472">Membrane</keyword>
<feature type="domain" description="AprE-like beta-barrel" evidence="5">
    <location>
        <begin position="299"/>
        <end position="396"/>
    </location>
</feature>
<proteinExistence type="inferred from homology"/>
<dbReference type="Pfam" id="PF26002">
    <property type="entry name" value="Beta-barrel_AprE"/>
    <property type="match status" value="1"/>
</dbReference>
<dbReference type="PANTHER" id="PTHR30386">
    <property type="entry name" value="MEMBRANE FUSION SUBUNIT OF EMRAB-TOLC MULTIDRUG EFFLUX PUMP"/>
    <property type="match status" value="1"/>
</dbReference>
<protein>
    <submittedName>
        <fullName evidence="6">Colicin V secretion protein CvaA</fullName>
    </submittedName>
</protein>
<feature type="domain" description="Multidrug resistance protein MdtA-like barrel-sandwich hybrid" evidence="4">
    <location>
        <begin position="69"/>
        <end position="293"/>
    </location>
</feature>
<evidence type="ECO:0000256" key="3">
    <source>
        <dbReference type="SAM" id="Phobius"/>
    </source>
</evidence>
<evidence type="ECO:0000256" key="2">
    <source>
        <dbReference type="SAM" id="Coils"/>
    </source>
</evidence>
<evidence type="ECO:0000259" key="5">
    <source>
        <dbReference type="Pfam" id="PF26002"/>
    </source>
</evidence>
<sequence>MRQFYREEYLTIKTKTPEARILIRSSYSQSAMILVCIIIFLAFFLLGFFGEYTRKASLQGVVNPYGGMVNVQSGSTGYIEELLVKEGEVVVAGQAIYKVNTERHNESGEPIKPLLNQSYNAQTKIIRDRIVQEQKRVGIELNSLNDDIDNLNVNIQNTQRIVSLSRQELELRQALFADKKKLLKLGHISEVEYANEQLKVNEVASRYESNLLNYNAKNRELAALKHAVKSTEINSAITIKDLDRQLEVVEQERSEFLYQTDTRVVAPITGVVASVLVKEGHSVIAGQTLLVIVPEGEVFVEVYAPSRDIGFINLGQKVKLRFEAFPYQKFGVQGGIVESVSRTAVSPDVITNQRLIKADKVEGLYQVRITLNKQTITAYGREELLKSGMAVTADVEVDTRKLYEWVLEPMYSIKGRLE</sequence>